<evidence type="ECO:0000313" key="2">
    <source>
        <dbReference type="EMBL" id="SJL14092.1"/>
    </source>
</evidence>
<reference evidence="3" key="1">
    <citation type="journal article" date="2017" name="Nat. Ecol. Evol.">
        <title>Genome expansion and lineage-specific genetic innovations in the forest pathogenic fungi Armillaria.</title>
        <authorList>
            <person name="Sipos G."/>
            <person name="Prasanna A.N."/>
            <person name="Walter M.C."/>
            <person name="O'Connor E."/>
            <person name="Balint B."/>
            <person name="Krizsan K."/>
            <person name="Kiss B."/>
            <person name="Hess J."/>
            <person name="Varga T."/>
            <person name="Slot J."/>
            <person name="Riley R."/>
            <person name="Boka B."/>
            <person name="Rigling D."/>
            <person name="Barry K."/>
            <person name="Lee J."/>
            <person name="Mihaltcheva S."/>
            <person name="LaButti K."/>
            <person name="Lipzen A."/>
            <person name="Waldron R."/>
            <person name="Moloney N.M."/>
            <person name="Sperisen C."/>
            <person name="Kredics L."/>
            <person name="Vagvoelgyi C."/>
            <person name="Patrignani A."/>
            <person name="Fitzpatrick D."/>
            <person name="Nagy I."/>
            <person name="Doyle S."/>
            <person name="Anderson J.B."/>
            <person name="Grigoriev I.V."/>
            <person name="Gueldener U."/>
            <person name="Muensterkoetter M."/>
            <person name="Nagy L.G."/>
        </authorList>
    </citation>
    <scope>NUCLEOTIDE SEQUENCE [LARGE SCALE GENOMIC DNA]</scope>
    <source>
        <strain evidence="3">C18/9</strain>
    </source>
</reference>
<evidence type="ECO:0000313" key="3">
    <source>
        <dbReference type="Proteomes" id="UP000219338"/>
    </source>
</evidence>
<dbReference type="OrthoDB" id="3147752at2759"/>
<protein>
    <submittedName>
        <fullName evidence="2">Uncharacterized protein</fullName>
    </submittedName>
</protein>
<feature type="compositionally biased region" description="Basic and acidic residues" evidence="1">
    <location>
        <begin position="27"/>
        <end position="47"/>
    </location>
</feature>
<dbReference type="EMBL" id="FUEG01000022">
    <property type="protein sequence ID" value="SJL14092.1"/>
    <property type="molecule type" value="Genomic_DNA"/>
</dbReference>
<name>A0A284RZ98_ARMOS</name>
<accession>A0A284RZ98</accession>
<dbReference type="STRING" id="47428.A0A284RZ98"/>
<organism evidence="2 3">
    <name type="scientific">Armillaria ostoyae</name>
    <name type="common">Armillaria root rot fungus</name>
    <dbReference type="NCBI Taxonomy" id="47428"/>
    <lineage>
        <taxon>Eukaryota</taxon>
        <taxon>Fungi</taxon>
        <taxon>Dikarya</taxon>
        <taxon>Basidiomycota</taxon>
        <taxon>Agaricomycotina</taxon>
        <taxon>Agaricomycetes</taxon>
        <taxon>Agaricomycetidae</taxon>
        <taxon>Agaricales</taxon>
        <taxon>Marasmiineae</taxon>
        <taxon>Physalacriaceae</taxon>
        <taxon>Armillaria</taxon>
    </lineage>
</organism>
<keyword evidence="3" id="KW-1185">Reference proteome</keyword>
<proteinExistence type="predicted"/>
<feature type="compositionally biased region" description="Basic and acidic residues" evidence="1">
    <location>
        <begin position="1"/>
        <end position="20"/>
    </location>
</feature>
<dbReference type="OMA" id="FECTTYL"/>
<dbReference type="Proteomes" id="UP000219338">
    <property type="component" value="Unassembled WGS sequence"/>
</dbReference>
<dbReference type="AlphaFoldDB" id="A0A284RZ98"/>
<evidence type="ECO:0000256" key="1">
    <source>
        <dbReference type="SAM" id="MobiDB-lite"/>
    </source>
</evidence>
<sequence length="383" mass="43413">MPDRQAEKDPNAGESRHRDSLTLTGGKDSEGRPLKDEKQEKRSRSSKETTTNSDLQKSLLEIQSDRDRLRHENDGLLREHHRMREIINNQQIQHQEDRRLLDSRGKELESTRPFLDKTDAYSFAEIKSMMESLNSEILQLAAYMSDTLTDKGERLEITDEEANHAMKRVKRYLDDRSLALLMRRDANGVGQNGVLQVAFQAALLFECTTYLRLWGLDPAENKMLRELYARVQESKPTAIVGRWRALTIAMSKYHSSPRAEGYLFHRLGCQLENVILLGGWAIPNKPEALRNAFGERITEIAKLAIKLDRAIKEGITSQDLDAHFVGPGEKYDSETMSGAYGKPKKTDEVVSCTCELGLKSFDDKGKKVRLLLKAGVVVPSALE</sequence>
<feature type="region of interest" description="Disordered" evidence="1">
    <location>
        <begin position="1"/>
        <end position="67"/>
    </location>
</feature>
<gene>
    <name evidence="2" type="ORF">ARMOST_17547</name>
</gene>